<dbReference type="EMBL" id="FNVB01000002">
    <property type="protein sequence ID" value="SEF87010.1"/>
    <property type="molecule type" value="Genomic_DNA"/>
</dbReference>
<accession>A0A1I1KQL6</accession>
<dbReference type="AlphaFoldDB" id="A0A1H5VIG0"/>
<organism evidence="2 5">
    <name type="scientific">Saccharopolyspora kobensis</name>
    <dbReference type="NCBI Taxonomy" id="146035"/>
    <lineage>
        <taxon>Bacteria</taxon>
        <taxon>Bacillati</taxon>
        <taxon>Actinomycetota</taxon>
        <taxon>Actinomycetes</taxon>
        <taxon>Pseudonocardiales</taxon>
        <taxon>Pseudonocardiaceae</taxon>
        <taxon>Saccharopolyspora</taxon>
    </lineage>
</organism>
<evidence type="ECO:0000256" key="1">
    <source>
        <dbReference type="SAM" id="MobiDB-lite"/>
    </source>
</evidence>
<sequence>MAAQNDDQEEHAGQSLTTQDHSVIRRWAEERGGTPATAPGTEHGDHLGVLEIDFPDYGGEKLKHVSWDEWFNTFDERGLEFVYQEHLKSGSPSNFFKVRQRGG</sequence>
<reference evidence="4 5" key="1">
    <citation type="submission" date="2016-10" db="EMBL/GenBank/DDBJ databases">
        <authorList>
            <person name="Varghese N."/>
            <person name="Submissions S."/>
        </authorList>
    </citation>
    <scope>NUCLEOTIDE SEQUENCE [LARGE SCALE GENOMIC DNA]</scope>
    <source>
        <strain evidence="5">ATCC 20501</strain>
        <strain evidence="3 4">CGMCC 4.3529</strain>
    </source>
</reference>
<accession>A0A1H5VIG0</accession>
<protein>
    <recommendedName>
        <fullName evidence="6">1,4-alpha-glucan branching enzyme</fullName>
    </recommendedName>
</protein>
<keyword evidence="4" id="KW-1185">Reference proteome</keyword>
<feature type="compositionally biased region" description="Basic and acidic residues" evidence="1">
    <location>
        <begin position="22"/>
        <end position="32"/>
    </location>
</feature>
<proteinExistence type="predicted"/>
<evidence type="ECO:0008006" key="6">
    <source>
        <dbReference type="Google" id="ProtNLM"/>
    </source>
</evidence>
<dbReference type="RefSeq" id="WP_093346889.1">
    <property type="nucleotide sequence ID" value="NZ_FNVB01000002.1"/>
</dbReference>
<evidence type="ECO:0000313" key="2">
    <source>
        <dbReference type="EMBL" id="SEF87010.1"/>
    </source>
</evidence>
<evidence type="ECO:0000313" key="3">
    <source>
        <dbReference type="EMBL" id="SFC60453.1"/>
    </source>
</evidence>
<gene>
    <name evidence="2" type="ORF">SAMN02982929_00891</name>
    <name evidence="3" type="ORF">SAMN05216506_1011179</name>
</gene>
<dbReference type="Proteomes" id="UP000236729">
    <property type="component" value="Unassembled WGS sequence"/>
</dbReference>
<dbReference type="EMBL" id="FOME01000001">
    <property type="protein sequence ID" value="SFC60453.1"/>
    <property type="molecule type" value="Genomic_DNA"/>
</dbReference>
<dbReference type="Proteomes" id="UP000199690">
    <property type="component" value="Unassembled WGS sequence"/>
</dbReference>
<evidence type="ECO:0000313" key="4">
    <source>
        <dbReference type="Proteomes" id="UP000199690"/>
    </source>
</evidence>
<name>A0A1H5VIG0_9PSEU</name>
<feature type="region of interest" description="Disordered" evidence="1">
    <location>
        <begin position="1"/>
        <end position="47"/>
    </location>
</feature>
<evidence type="ECO:0000313" key="5">
    <source>
        <dbReference type="Proteomes" id="UP000236729"/>
    </source>
</evidence>
<reference evidence="2" key="2">
    <citation type="submission" date="2016-10" db="EMBL/GenBank/DDBJ databases">
        <authorList>
            <person name="de Groot N.N."/>
        </authorList>
    </citation>
    <scope>NUCLEOTIDE SEQUENCE [LARGE SCALE GENOMIC DNA]</scope>
    <source>
        <strain evidence="2">ATCC 20501</strain>
    </source>
</reference>